<reference evidence="2" key="1">
    <citation type="submission" date="2014-04" db="EMBL/GenBank/DDBJ databases">
        <title>Evolutionary Origins and Diversification of the Mycorrhizal Mutualists.</title>
        <authorList>
            <consortium name="DOE Joint Genome Institute"/>
            <consortium name="Mycorrhizal Genomics Consortium"/>
            <person name="Kohler A."/>
            <person name="Kuo A."/>
            <person name="Nagy L.G."/>
            <person name="Floudas D."/>
            <person name="Copeland A."/>
            <person name="Barry K.W."/>
            <person name="Cichocki N."/>
            <person name="Veneault-Fourrey C."/>
            <person name="LaButti K."/>
            <person name="Lindquist E.A."/>
            <person name="Lipzen A."/>
            <person name="Lundell T."/>
            <person name="Morin E."/>
            <person name="Murat C."/>
            <person name="Riley R."/>
            <person name="Ohm R."/>
            <person name="Sun H."/>
            <person name="Tunlid A."/>
            <person name="Henrissat B."/>
            <person name="Grigoriev I.V."/>
            <person name="Hibbett D.S."/>
            <person name="Martin F."/>
        </authorList>
    </citation>
    <scope>NUCLEOTIDE SEQUENCE [LARGE SCALE GENOMIC DNA]</scope>
    <source>
        <strain evidence="2">FD-334 SS-4</strain>
    </source>
</reference>
<sequence>NITKKGKKAPSEADLNRDGTNLFAFAWQLMHSVLPTKVLEDYAEFAQVNCLPQMDPNDPLSMLPPLKKPGSLKNNHLEGMYTVKIQGHELKFYCVLVPPSGFIGENYSRATHCEDHPHVYAAQWTVSRMPNIAEGGNFYFARYGVHVQQAQNTLIVWKPSEPHGTSLPDINPRKDDNLFCQRALAFVTSDKMAQVWEEYQ</sequence>
<gene>
    <name evidence="1" type="ORF">HYPSUDRAFT_116152</name>
</gene>
<accession>A0A0D2LWW3</accession>
<dbReference type="OrthoDB" id="2730162at2759"/>
<dbReference type="AlphaFoldDB" id="A0A0D2LWW3"/>
<keyword evidence="2" id="KW-1185">Reference proteome</keyword>
<name>A0A0D2LWW3_HYPSF</name>
<proteinExistence type="predicted"/>
<feature type="non-terminal residue" evidence="1">
    <location>
        <position position="200"/>
    </location>
</feature>
<protein>
    <submittedName>
        <fullName evidence="1">Uncharacterized protein</fullName>
    </submittedName>
</protein>
<organism evidence="1 2">
    <name type="scientific">Hypholoma sublateritium (strain FD-334 SS-4)</name>
    <dbReference type="NCBI Taxonomy" id="945553"/>
    <lineage>
        <taxon>Eukaryota</taxon>
        <taxon>Fungi</taxon>
        <taxon>Dikarya</taxon>
        <taxon>Basidiomycota</taxon>
        <taxon>Agaricomycotina</taxon>
        <taxon>Agaricomycetes</taxon>
        <taxon>Agaricomycetidae</taxon>
        <taxon>Agaricales</taxon>
        <taxon>Agaricineae</taxon>
        <taxon>Strophariaceae</taxon>
        <taxon>Hypholoma</taxon>
    </lineage>
</organism>
<evidence type="ECO:0000313" key="1">
    <source>
        <dbReference type="EMBL" id="KJA15358.1"/>
    </source>
</evidence>
<evidence type="ECO:0000313" key="2">
    <source>
        <dbReference type="Proteomes" id="UP000054270"/>
    </source>
</evidence>
<dbReference type="EMBL" id="KN817647">
    <property type="protein sequence ID" value="KJA15358.1"/>
    <property type="molecule type" value="Genomic_DNA"/>
</dbReference>
<dbReference type="Proteomes" id="UP000054270">
    <property type="component" value="Unassembled WGS sequence"/>
</dbReference>
<dbReference type="STRING" id="945553.A0A0D2LWW3"/>
<feature type="non-terminal residue" evidence="1">
    <location>
        <position position="1"/>
    </location>
</feature>